<evidence type="ECO:0000313" key="1">
    <source>
        <dbReference type="EMBL" id="STD82643.1"/>
    </source>
</evidence>
<dbReference type="AlphaFoldDB" id="A0A376GXD3"/>
<dbReference type="Proteomes" id="UP000254807">
    <property type="component" value="Unassembled WGS sequence"/>
</dbReference>
<proteinExistence type="predicted"/>
<name>A0A376GXD3_ENTGA</name>
<dbReference type="EMBL" id="UFYW01000001">
    <property type="protein sequence ID" value="STD82643.1"/>
    <property type="molecule type" value="Genomic_DNA"/>
</dbReference>
<organism evidence="1 2">
    <name type="scientific">Enterococcus gallinarum</name>
    <dbReference type="NCBI Taxonomy" id="1353"/>
    <lineage>
        <taxon>Bacteria</taxon>
        <taxon>Bacillati</taxon>
        <taxon>Bacillota</taxon>
        <taxon>Bacilli</taxon>
        <taxon>Lactobacillales</taxon>
        <taxon>Enterococcaceae</taxon>
        <taxon>Enterococcus</taxon>
    </lineage>
</organism>
<protein>
    <submittedName>
        <fullName evidence="1">Uncharacterized protein</fullName>
    </submittedName>
</protein>
<gene>
    <name evidence="1" type="ORF">NCTC12360_01075</name>
</gene>
<reference evidence="1 2" key="1">
    <citation type="submission" date="2018-06" db="EMBL/GenBank/DDBJ databases">
        <authorList>
            <consortium name="Pathogen Informatics"/>
            <person name="Doyle S."/>
        </authorList>
    </citation>
    <scope>NUCLEOTIDE SEQUENCE [LARGE SCALE GENOMIC DNA]</scope>
    <source>
        <strain evidence="1 2">NCTC12360</strain>
    </source>
</reference>
<dbReference type="RefSeq" id="WP_060814201.1">
    <property type="nucleotide sequence ID" value="NZ_JBHULA010000043.1"/>
</dbReference>
<accession>A0A376GXD3</accession>
<evidence type="ECO:0000313" key="2">
    <source>
        <dbReference type="Proteomes" id="UP000254807"/>
    </source>
</evidence>
<keyword evidence="2" id="KW-1185">Reference proteome</keyword>
<sequence>MGRFNFDAYQAELEEKKLQKQKPRIKTFIPLRTKRTIKLSNETKKLIHFNRTGCSLSKAMFPHVMTCGRYAEYMLQGNILAIRFIKEPTDYSYSWTVNSKKQTISAGLRGVLSLLEKQTDCVNFDVYRYTFELKQDSENIFYIELDRPYEKKKRLEKRK</sequence>